<dbReference type="Pfam" id="PF00106">
    <property type="entry name" value="adh_short"/>
    <property type="match status" value="1"/>
</dbReference>
<dbReference type="PANTHER" id="PTHR43157:SF31">
    <property type="entry name" value="PHOSPHATIDYLINOSITOL-GLYCAN BIOSYNTHESIS CLASS F PROTEIN"/>
    <property type="match status" value="1"/>
</dbReference>
<organism evidence="2 3">
    <name type="scientific">Bombyx mandarina</name>
    <name type="common">Wild silk moth</name>
    <name type="synonym">Wild silkworm</name>
    <dbReference type="NCBI Taxonomy" id="7092"/>
    <lineage>
        <taxon>Eukaryota</taxon>
        <taxon>Metazoa</taxon>
        <taxon>Ecdysozoa</taxon>
        <taxon>Arthropoda</taxon>
        <taxon>Hexapoda</taxon>
        <taxon>Insecta</taxon>
        <taxon>Pterygota</taxon>
        <taxon>Neoptera</taxon>
        <taxon>Endopterygota</taxon>
        <taxon>Lepidoptera</taxon>
        <taxon>Glossata</taxon>
        <taxon>Ditrysia</taxon>
        <taxon>Bombycoidea</taxon>
        <taxon>Bombycidae</taxon>
        <taxon>Bombycinae</taxon>
        <taxon>Bombyx</taxon>
    </lineage>
</organism>
<dbReference type="RefSeq" id="XP_028037445.1">
    <property type="nucleotide sequence ID" value="XM_028181644.1"/>
</dbReference>
<keyword evidence="1" id="KW-0560">Oxidoreductase</keyword>
<reference evidence="3" key="1">
    <citation type="submission" date="2025-08" db="UniProtKB">
        <authorList>
            <consortium name="RefSeq"/>
        </authorList>
    </citation>
    <scope>IDENTIFICATION</scope>
    <source>
        <tissue evidence="3">Silk gland</tissue>
    </source>
</reference>
<accession>A0A6J2K664</accession>
<dbReference type="Gene3D" id="3.40.50.720">
    <property type="entry name" value="NAD(P)-binding Rossmann-like Domain"/>
    <property type="match status" value="1"/>
</dbReference>
<dbReference type="InterPro" id="IPR036291">
    <property type="entry name" value="NAD(P)-bd_dom_sf"/>
</dbReference>
<sequence length="333" mass="37004">MWVPSTPVTLVTAVAAVAGGVCIFKDYYSGPPYDRSVRADNRTIIITGANSGIGKAAAKDFAKRGAKVFMACRDVKKCEEQRRDIVLETNNKYVYCRPCDLASTASIREFVARFKGEEPHLHVLVNNAGVMEPPKGVTKDGFETQLGVNHLGHFLLTNLLLDTLKASAPSRVVVVSSSAHQRGRIHKHDLNMSENYDASAAYSQSKLANLLFARELGRRLLGTGVATIAVDPGLVDTDITRHMSMMKSVTRFFIYPLFWPFMKKPEIGGQTIVHAALDPKLKDCAGDYYVDMKKAEPSQEAQDFELAQWLWRVSEAWTKLDEHKQAIAKDTRN</sequence>
<dbReference type="Proteomes" id="UP000504629">
    <property type="component" value="Unplaced"/>
</dbReference>
<dbReference type="GO" id="GO:0016491">
    <property type="term" value="F:oxidoreductase activity"/>
    <property type="evidence" value="ECO:0007669"/>
    <property type="project" value="UniProtKB-KW"/>
</dbReference>
<protein>
    <submittedName>
        <fullName evidence="3">Retinol dehydrogenase 13-like</fullName>
    </submittedName>
</protein>
<proteinExistence type="predicted"/>
<dbReference type="PRINTS" id="PR00081">
    <property type="entry name" value="GDHRDH"/>
</dbReference>
<gene>
    <name evidence="3" type="primary">LOC114248411</name>
</gene>
<dbReference type="GeneID" id="114248411"/>
<name>A0A6J2K664_BOMMA</name>
<keyword evidence="2" id="KW-1185">Reference proteome</keyword>
<evidence type="ECO:0000313" key="2">
    <source>
        <dbReference type="Proteomes" id="UP000504629"/>
    </source>
</evidence>
<dbReference type="OrthoDB" id="191139at2759"/>
<dbReference type="SUPFAM" id="SSF51735">
    <property type="entry name" value="NAD(P)-binding Rossmann-fold domains"/>
    <property type="match status" value="1"/>
</dbReference>
<dbReference type="PANTHER" id="PTHR43157">
    <property type="entry name" value="PHOSPHATIDYLINOSITOL-GLYCAN BIOSYNTHESIS CLASS F PROTEIN-RELATED"/>
    <property type="match status" value="1"/>
</dbReference>
<evidence type="ECO:0000256" key="1">
    <source>
        <dbReference type="ARBA" id="ARBA00023002"/>
    </source>
</evidence>
<dbReference type="AlphaFoldDB" id="A0A6J2K664"/>
<dbReference type="InterPro" id="IPR002347">
    <property type="entry name" value="SDR_fam"/>
</dbReference>
<dbReference type="KEGG" id="bman:114248411"/>
<evidence type="ECO:0000313" key="3">
    <source>
        <dbReference type="RefSeq" id="XP_028037445.1"/>
    </source>
</evidence>